<sequence>MAALATSQLVATHAGLGGAADTSMFRRGVQQGLTRGSRPSSADTLSVRTSARAAPRQQLARHHARRGGRFPSLVVCATGGMNLVFVGAEMAPWSKTGGLGDVLGGLPPAMAANGHRVMVVSPRYDQYKDAWDTSVVAEIKMGDRYERVRFFHCYKRGVDRVFIDHPSFLERVWGKTGEKIYGPDAGTDYGDNQLRFSLLCQAALEAPRILNLNNNPYFSGPYGEDVVFVCNDWHTGPLSAYLKSNYQSNGIYRNAKVSFVAVQILSSFRCNLVLKLTVVSFTYQTAFCIHNIAYQGRFAFSDFSELNLPERFKSSFDFIDGYETPVEGRKINWMKAGILEADRVLTVSPYYAEELISGVARGCELDNIMRLTGITGIVNGMDVSEWDPSKDKYIAVKYDVSTALEAKALNKEALQAAAGLPVDRKIPLVAFIGRLEEQKGPDIMAAAIPELMEEDVQIVMLGTGKKKFERMLMSAEEKYPNKVRAVVKFNAALAHHIMAGADVLAVTSRFEPCGLIQLQGMRYGTPCACASTGGLVDTVIEGKTGFHMGRLSVDCKVVEPADVQKVATTLKRAIKIVGTPAYNEMVRNCMMQDLSWKGPAKNWENVLLSLGVAGSEPGIEGEEIAPLAKENVAAP</sequence>
<evidence type="ECO:0000256" key="6">
    <source>
        <dbReference type="ARBA" id="ARBA00022679"/>
    </source>
</evidence>
<dbReference type="InterPro" id="IPR001296">
    <property type="entry name" value="Glyco_trans_1"/>
</dbReference>
<evidence type="ECO:0000313" key="16">
    <source>
        <dbReference type="Proteomes" id="UP001341281"/>
    </source>
</evidence>
<keyword evidence="7 11" id="KW-0750">Starch biosynthesis</keyword>
<evidence type="ECO:0000256" key="12">
    <source>
        <dbReference type="SAM" id="MobiDB-lite"/>
    </source>
</evidence>
<feature type="region of interest" description="Disordered" evidence="12">
    <location>
        <begin position="30"/>
        <end position="65"/>
    </location>
</feature>
<organism evidence="15 16">
    <name type="scientific">Paspalum notatum var. saurae</name>
    <dbReference type="NCBI Taxonomy" id="547442"/>
    <lineage>
        <taxon>Eukaryota</taxon>
        <taxon>Viridiplantae</taxon>
        <taxon>Streptophyta</taxon>
        <taxon>Embryophyta</taxon>
        <taxon>Tracheophyta</taxon>
        <taxon>Spermatophyta</taxon>
        <taxon>Magnoliopsida</taxon>
        <taxon>Liliopsida</taxon>
        <taxon>Poales</taxon>
        <taxon>Poaceae</taxon>
        <taxon>PACMAD clade</taxon>
        <taxon>Panicoideae</taxon>
        <taxon>Andropogonodae</taxon>
        <taxon>Paspaleae</taxon>
        <taxon>Paspalinae</taxon>
        <taxon>Paspalum</taxon>
    </lineage>
</organism>
<proteinExistence type="inferred from homology"/>
<dbReference type="FunFam" id="3.40.50.2000:FF:000090">
    <property type="entry name" value="Starch synthase, chloroplastic/amyloplastic"/>
    <property type="match status" value="1"/>
</dbReference>
<dbReference type="CDD" id="cd03791">
    <property type="entry name" value="GT5_Glycogen_synthase_DULL1-like"/>
    <property type="match status" value="1"/>
</dbReference>
<evidence type="ECO:0000256" key="9">
    <source>
        <dbReference type="ARBA" id="ARBA00023234"/>
    </source>
</evidence>
<feature type="domain" description="Glycosyl transferase family 1" evidence="13">
    <location>
        <begin position="424"/>
        <end position="548"/>
    </location>
</feature>
<dbReference type="SUPFAM" id="SSF53756">
    <property type="entry name" value="UDP-Glycosyltransferase/glycogen phosphorylase"/>
    <property type="match status" value="1"/>
</dbReference>
<comment type="catalytic activity">
    <reaction evidence="10">
        <text>an NDP-alpha-D-glucose + [(1-&gt;4)-alpha-D-glucosyl](n) = [(1-&gt;4)-alpha-D-glucosyl](n+1) + a ribonucleoside 5'-diphosphate + H(+)</text>
        <dbReference type="Rhea" id="RHEA:15873"/>
        <dbReference type="Rhea" id="RHEA-COMP:9584"/>
        <dbReference type="Rhea" id="RHEA-COMP:9587"/>
        <dbReference type="ChEBI" id="CHEBI:15378"/>
        <dbReference type="ChEBI" id="CHEBI:15444"/>
        <dbReference type="ChEBI" id="CHEBI:57930"/>
        <dbReference type="ChEBI" id="CHEBI:76533"/>
        <dbReference type="EC" id="2.4.1.242"/>
    </reaction>
</comment>
<dbReference type="GO" id="GO:0019863">
    <property type="term" value="F:IgE binding"/>
    <property type="evidence" value="ECO:0007669"/>
    <property type="project" value="UniProtKB-ARBA"/>
</dbReference>
<dbReference type="FunFam" id="3.40.50.2000:FF:000073">
    <property type="entry name" value="Starch synthase, chloroplastic/amyloplastic"/>
    <property type="match status" value="1"/>
</dbReference>
<comment type="pathway">
    <text evidence="1 11">Glycan biosynthesis; starch biosynthesis.</text>
</comment>
<comment type="similarity">
    <text evidence="2 11">Belongs to the glycosyltransferase 1 family. Bacterial/plant glycogen synthase subfamily.</text>
</comment>
<dbReference type="GO" id="GO:0009507">
    <property type="term" value="C:chloroplast"/>
    <property type="evidence" value="ECO:0007669"/>
    <property type="project" value="UniProtKB-SubCell"/>
</dbReference>
<name>A0AAQ3X264_PASNO</name>
<feature type="domain" description="Starch synthase catalytic" evidence="14">
    <location>
        <begin position="283"/>
        <end position="370"/>
    </location>
</feature>
<keyword evidence="16" id="KW-1185">Reference proteome</keyword>
<feature type="domain" description="Starch synthase catalytic" evidence="14">
    <location>
        <begin position="83"/>
        <end position="259"/>
    </location>
</feature>
<evidence type="ECO:0000256" key="2">
    <source>
        <dbReference type="ARBA" id="ARBA00010281"/>
    </source>
</evidence>
<dbReference type="Pfam" id="PF08323">
    <property type="entry name" value="Glyco_transf_5"/>
    <property type="match status" value="2"/>
</dbReference>
<evidence type="ECO:0000256" key="8">
    <source>
        <dbReference type="ARBA" id="ARBA00022946"/>
    </source>
</evidence>
<dbReference type="AlphaFoldDB" id="A0AAQ3X264"/>
<accession>A0AAQ3X264</accession>
<keyword evidence="3 11" id="KW-0150">Chloroplast</keyword>
<evidence type="ECO:0000256" key="7">
    <source>
        <dbReference type="ARBA" id="ARBA00022922"/>
    </source>
</evidence>
<reference evidence="15 16" key="1">
    <citation type="submission" date="2024-02" db="EMBL/GenBank/DDBJ databases">
        <title>High-quality chromosome-scale genome assembly of Pensacola bahiagrass (Paspalum notatum Flugge var. saurae).</title>
        <authorList>
            <person name="Vega J.M."/>
            <person name="Podio M."/>
            <person name="Orjuela J."/>
            <person name="Siena L.A."/>
            <person name="Pessino S.C."/>
            <person name="Combes M.C."/>
            <person name="Mariac C."/>
            <person name="Albertini E."/>
            <person name="Pupilli F."/>
            <person name="Ortiz J.P.A."/>
            <person name="Leblanc O."/>
        </authorList>
    </citation>
    <scope>NUCLEOTIDE SEQUENCE [LARGE SCALE GENOMIC DNA]</scope>
    <source>
        <strain evidence="15">R1</strain>
        <tissue evidence="15">Leaf</tissue>
    </source>
</reference>
<dbReference type="NCBIfam" id="TIGR02095">
    <property type="entry name" value="glgA"/>
    <property type="match status" value="1"/>
</dbReference>
<dbReference type="InterPro" id="IPR011835">
    <property type="entry name" value="GS/SS"/>
</dbReference>
<protein>
    <recommendedName>
        <fullName evidence="11">Starch synthase, chloroplastic/amyloplastic</fullName>
        <ecNumber evidence="11">2.4.1.-</ecNumber>
    </recommendedName>
</protein>
<evidence type="ECO:0000313" key="15">
    <source>
        <dbReference type="EMBL" id="WVZ82737.1"/>
    </source>
</evidence>
<evidence type="ECO:0000256" key="4">
    <source>
        <dbReference type="ARBA" id="ARBA00022640"/>
    </source>
</evidence>
<gene>
    <name evidence="15" type="ORF">U9M48_029968</name>
</gene>
<evidence type="ECO:0000259" key="14">
    <source>
        <dbReference type="Pfam" id="PF08323"/>
    </source>
</evidence>
<comment type="subcellular location">
    <subcellularLocation>
        <location evidence="11">Plastid</location>
        <location evidence="11">Chloroplast</location>
    </subcellularLocation>
    <subcellularLocation>
        <location evidence="11">Plastid</location>
        <location evidence="11">Amyloplast</location>
    </subcellularLocation>
</comment>
<dbReference type="EC" id="2.4.1.-" evidence="11"/>
<keyword evidence="6" id="KW-0808">Transferase</keyword>
<dbReference type="GO" id="GO:0019252">
    <property type="term" value="P:starch biosynthetic process"/>
    <property type="evidence" value="ECO:0007669"/>
    <property type="project" value="UniProtKB-UniRule"/>
</dbReference>
<dbReference type="GO" id="GO:0004373">
    <property type="term" value="F:alpha-1,4-glucan glucosyltransferase (UDP-glucose donor) activity"/>
    <property type="evidence" value="ECO:0007669"/>
    <property type="project" value="InterPro"/>
</dbReference>
<keyword evidence="9 11" id="KW-0035">Amyloplast</keyword>
<evidence type="ECO:0000256" key="10">
    <source>
        <dbReference type="ARBA" id="ARBA00047496"/>
    </source>
</evidence>
<dbReference type="Pfam" id="PF00534">
    <property type="entry name" value="Glycos_transf_1"/>
    <property type="match status" value="1"/>
</dbReference>
<evidence type="ECO:0000256" key="1">
    <source>
        <dbReference type="ARBA" id="ARBA00004727"/>
    </source>
</evidence>
<dbReference type="Proteomes" id="UP001341281">
    <property type="component" value="Chromosome 06"/>
</dbReference>
<dbReference type="PANTHER" id="PTHR45825">
    <property type="entry name" value="GRANULE-BOUND STARCH SYNTHASE 1, CHLOROPLASTIC/AMYLOPLASTIC"/>
    <property type="match status" value="1"/>
</dbReference>
<evidence type="ECO:0000256" key="3">
    <source>
        <dbReference type="ARBA" id="ARBA00022528"/>
    </source>
</evidence>
<evidence type="ECO:0000259" key="13">
    <source>
        <dbReference type="Pfam" id="PF00534"/>
    </source>
</evidence>
<dbReference type="HAMAP" id="MF_00484">
    <property type="entry name" value="Glycogen_synth"/>
    <property type="match status" value="1"/>
</dbReference>
<feature type="compositionally biased region" description="Polar residues" evidence="12">
    <location>
        <begin position="31"/>
        <end position="49"/>
    </location>
</feature>
<keyword evidence="8" id="KW-0809">Transit peptide</keyword>
<evidence type="ECO:0000256" key="5">
    <source>
        <dbReference type="ARBA" id="ARBA00022676"/>
    </source>
</evidence>
<dbReference type="PANTHER" id="PTHR45825:SF3">
    <property type="entry name" value="GRANULE-BOUND STARCH SYNTHASE 1, CHLOROPLASTIC_AMYLOPLASTIC"/>
    <property type="match status" value="1"/>
</dbReference>
<dbReference type="GO" id="GO:0009501">
    <property type="term" value="C:amyloplast"/>
    <property type="evidence" value="ECO:0007669"/>
    <property type="project" value="UniProtKB-SubCell"/>
</dbReference>
<dbReference type="EMBL" id="CP144750">
    <property type="protein sequence ID" value="WVZ82737.1"/>
    <property type="molecule type" value="Genomic_DNA"/>
</dbReference>
<evidence type="ECO:0000256" key="11">
    <source>
        <dbReference type="RuleBase" id="RU361232"/>
    </source>
</evidence>
<keyword evidence="5 11" id="KW-0328">Glycosyltransferase</keyword>
<dbReference type="Gene3D" id="3.40.50.2000">
    <property type="entry name" value="Glycogen Phosphorylase B"/>
    <property type="match status" value="2"/>
</dbReference>
<dbReference type="InterPro" id="IPR013534">
    <property type="entry name" value="Starch_synth_cat_dom"/>
</dbReference>
<keyword evidence="4" id="KW-0934">Plastid</keyword>